<dbReference type="Proteomes" id="UP001597120">
    <property type="component" value="Unassembled WGS sequence"/>
</dbReference>
<evidence type="ECO:0000256" key="6">
    <source>
        <dbReference type="ARBA" id="ARBA00022777"/>
    </source>
</evidence>
<reference evidence="13" key="1">
    <citation type="journal article" date="2019" name="Int. J. Syst. Evol. Microbiol.">
        <title>The Global Catalogue of Microorganisms (GCM) 10K type strain sequencing project: providing services to taxonomists for standard genome sequencing and annotation.</title>
        <authorList>
            <consortium name="The Broad Institute Genomics Platform"/>
            <consortium name="The Broad Institute Genome Sequencing Center for Infectious Disease"/>
            <person name="Wu L."/>
            <person name="Ma J."/>
        </authorList>
    </citation>
    <scope>NUCLEOTIDE SEQUENCE [LARGE SCALE GENOMIC DNA]</scope>
    <source>
        <strain evidence="13">CCUG 57263</strain>
    </source>
</reference>
<keyword evidence="13" id="KW-1185">Reference proteome</keyword>
<evidence type="ECO:0000313" key="13">
    <source>
        <dbReference type="Proteomes" id="UP001597120"/>
    </source>
</evidence>
<evidence type="ECO:0000256" key="10">
    <source>
        <dbReference type="SAM" id="Phobius"/>
    </source>
</evidence>
<protein>
    <recommendedName>
        <fullName evidence="2">histidine kinase</fullName>
        <ecNumber evidence="2">2.7.13.3</ecNumber>
    </recommendedName>
</protein>
<feature type="transmembrane region" description="Helical" evidence="10">
    <location>
        <begin position="275"/>
        <end position="301"/>
    </location>
</feature>
<evidence type="ECO:0000256" key="1">
    <source>
        <dbReference type="ARBA" id="ARBA00000085"/>
    </source>
</evidence>
<feature type="transmembrane region" description="Helical" evidence="10">
    <location>
        <begin position="307"/>
        <end position="326"/>
    </location>
</feature>
<dbReference type="Pfam" id="PF07695">
    <property type="entry name" value="7TMR-DISM_7TM"/>
    <property type="match status" value="1"/>
</dbReference>
<dbReference type="InterPro" id="IPR005467">
    <property type="entry name" value="His_kinase_dom"/>
</dbReference>
<dbReference type="SUPFAM" id="SSF49785">
    <property type="entry name" value="Galactose-binding domain-like"/>
    <property type="match status" value="1"/>
</dbReference>
<feature type="domain" description="Histidine kinase" evidence="11">
    <location>
        <begin position="505"/>
        <end position="734"/>
    </location>
</feature>
<evidence type="ECO:0000313" key="12">
    <source>
        <dbReference type="EMBL" id="MFD0867663.1"/>
    </source>
</evidence>
<dbReference type="InterPro" id="IPR036890">
    <property type="entry name" value="HATPase_C_sf"/>
</dbReference>
<dbReference type="InterPro" id="IPR011623">
    <property type="entry name" value="7TMR_DISM_rcpt_extracell_dom1"/>
</dbReference>
<keyword evidence="6" id="KW-0418">Kinase</keyword>
<dbReference type="Gene3D" id="3.30.565.10">
    <property type="entry name" value="Histidine kinase-like ATPase, C-terminal domain"/>
    <property type="match status" value="1"/>
</dbReference>
<evidence type="ECO:0000256" key="5">
    <source>
        <dbReference type="ARBA" id="ARBA00022741"/>
    </source>
</evidence>
<dbReference type="InterPro" id="IPR008979">
    <property type="entry name" value="Galactose-bd-like_sf"/>
</dbReference>
<feature type="transmembrane region" description="Helical" evidence="10">
    <location>
        <begin position="365"/>
        <end position="385"/>
    </location>
</feature>
<evidence type="ECO:0000256" key="7">
    <source>
        <dbReference type="ARBA" id="ARBA00022840"/>
    </source>
</evidence>
<dbReference type="SUPFAM" id="SSF55874">
    <property type="entry name" value="ATPase domain of HSP90 chaperone/DNA topoisomerase II/histidine kinase"/>
    <property type="match status" value="1"/>
</dbReference>
<keyword evidence="10" id="KW-0812">Transmembrane</keyword>
<dbReference type="InterPro" id="IPR036097">
    <property type="entry name" value="HisK_dim/P_sf"/>
</dbReference>
<dbReference type="EMBL" id="JBHTIU010000001">
    <property type="protein sequence ID" value="MFD0867663.1"/>
    <property type="molecule type" value="Genomic_DNA"/>
</dbReference>
<dbReference type="EC" id="2.7.13.3" evidence="2"/>
<dbReference type="PRINTS" id="PR00344">
    <property type="entry name" value="BCTRLSENSOR"/>
</dbReference>
<dbReference type="SUPFAM" id="SSF47384">
    <property type="entry name" value="Homodimeric domain of signal transducing histidine kinase"/>
    <property type="match status" value="1"/>
</dbReference>
<name>A0ABW3D5N2_9BACL</name>
<feature type="coiled-coil region" evidence="9">
    <location>
        <begin position="450"/>
        <end position="498"/>
    </location>
</feature>
<keyword evidence="5" id="KW-0547">Nucleotide-binding</keyword>
<evidence type="ECO:0000259" key="11">
    <source>
        <dbReference type="PROSITE" id="PS50109"/>
    </source>
</evidence>
<dbReference type="Pfam" id="PF02518">
    <property type="entry name" value="HATPase_c"/>
    <property type="match status" value="1"/>
</dbReference>
<keyword evidence="4" id="KW-0808">Transferase</keyword>
<keyword evidence="10" id="KW-0472">Membrane</keyword>
<dbReference type="SMART" id="SM00388">
    <property type="entry name" value="HisKA"/>
    <property type="match status" value="1"/>
</dbReference>
<dbReference type="InterPro" id="IPR003594">
    <property type="entry name" value="HATPase_dom"/>
</dbReference>
<proteinExistence type="predicted"/>
<dbReference type="CDD" id="cd00082">
    <property type="entry name" value="HisKA"/>
    <property type="match status" value="1"/>
</dbReference>
<dbReference type="Gene3D" id="1.10.287.130">
    <property type="match status" value="1"/>
</dbReference>
<sequence>MSINSNNPVVEQPSNFEKRVLRALLVLAVLAIFLLPAFNANAFSDEAGIQASSVEPGTAFNEAKRGEMFFFAWPYEGKRTAAALDGEWEFYWNALLGPDDFRSSAATLPEPQMVSVPGPWTDYMLKDAGEPVPHEGYATFRLRVYLDETLTRDRQTLGIYPKSIASSYRIWINGSHKGGNGIVGNDRSGEEPGSFPKTIYFEPQVGWNEIIIQISNFSQRNAGIWQSIEFGTAEAISWIRVARVAAQVFIVGIFFVMGLYYLFVYFNRRQELSALLFGLLCLSVGVRTIVLGESTALFLLPGLPWEWAVKTEYLSISMTALTLLLFVHREYPQESFSWAPRIGGAVLLGCMILVLALPARVYTHYLTAFIWGVLLPVLLYAIYIYGLSAIRRRKGSLTNAVGFLFFTVFALNDMLFYSGFLATDDLLSIGLFAFLLTQALNLSARFSRAMLETERLTAELQETNRSLERTVEERTFSLRESNDKLQKAYERMAEMEQFRLRLLSNISHELKTPITSIKGFAKALRDAVITSEAPKYANRIYERSLLLERLIYDLIELTKLETKQAQFHMMETSPITYFKELFVKYEWELLEKGIHSQIVLPQEQNADKRYIVLIDRIRIEQVLANLVSNAIRHTPSGGTVSLVLRLEEPGEAADGSGCAIVTVKDTGTGIDPQMHRVIFERFGQAVQPPGAEHRGTGLGLAICKEIVHYHEGKIWVESEPGAGSEFSFYLPMDSKRKG</sequence>
<keyword evidence="10" id="KW-1133">Transmembrane helix</keyword>
<dbReference type="InterPro" id="IPR003661">
    <property type="entry name" value="HisK_dim/P_dom"/>
</dbReference>
<keyword evidence="7 12" id="KW-0067">ATP-binding</keyword>
<dbReference type="SMART" id="SM00387">
    <property type="entry name" value="HATPase_c"/>
    <property type="match status" value="1"/>
</dbReference>
<gene>
    <name evidence="12" type="ORF">ACFQ03_00695</name>
</gene>
<comment type="catalytic activity">
    <reaction evidence="1">
        <text>ATP + protein L-histidine = ADP + protein N-phospho-L-histidine.</text>
        <dbReference type="EC" id="2.7.13.3"/>
    </reaction>
</comment>
<keyword evidence="9" id="KW-0175">Coiled coil</keyword>
<evidence type="ECO:0000256" key="3">
    <source>
        <dbReference type="ARBA" id="ARBA00022553"/>
    </source>
</evidence>
<accession>A0ABW3D5N2</accession>
<keyword evidence="8" id="KW-0902">Two-component regulatory system</keyword>
<evidence type="ECO:0000256" key="8">
    <source>
        <dbReference type="ARBA" id="ARBA00023012"/>
    </source>
</evidence>
<dbReference type="InterPro" id="IPR004358">
    <property type="entry name" value="Sig_transdc_His_kin-like_C"/>
</dbReference>
<evidence type="ECO:0000256" key="4">
    <source>
        <dbReference type="ARBA" id="ARBA00022679"/>
    </source>
</evidence>
<comment type="caution">
    <text evidence="12">The sequence shown here is derived from an EMBL/GenBank/DDBJ whole genome shotgun (WGS) entry which is preliminary data.</text>
</comment>
<dbReference type="PROSITE" id="PS50109">
    <property type="entry name" value="HIS_KIN"/>
    <property type="match status" value="1"/>
</dbReference>
<dbReference type="PANTHER" id="PTHR43711:SF31">
    <property type="entry name" value="HISTIDINE KINASE"/>
    <property type="match status" value="1"/>
</dbReference>
<dbReference type="RefSeq" id="WP_379285438.1">
    <property type="nucleotide sequence ID" value="NZ_JBHTIU010000001.1"/>
</dbReference>
<dbReference type="Pfam" id="PF00512">
    <property type="entry name" value="HisKA"/>
    <property type="match status" value="1"/>
</dbReference>
<evidence type="ECO:0000256" key="9">
    <source>
        <dbReference type="SAM" id="Coils"/>
    </source>
</evidence>
<organism evidence="12 13">
    <name type="scientific">Paenibacillus residui</name>
    <dbReference type="NCBI Taxonomy" id="629724"/>
    <lineage>
        <taxon>Bacteria</taxon>
        <taxon>Bacillati</taxon>
        <taxon>Bacillota</taxon>
        <taxon>Bacilli</taxon>
        <taxon>Bacillales</taxon>
        <taxon>Paenibacillaceae</taxon>
        <taxon>Paenibacillus</taxon>
    </lineage>
</organism>
<evidence type="ECO:0000256" key="2">
    <source>
        <dbReference type="ARBA" id="ARBA00012438"/>
    </source>
</evidence>
<feature type="transmembrane region" description="Helical" evidence="10">
    <location>
        <begin position="244"/>
        <end position="263"/>
    </location>
</feature>
<dbReference type="GO" id="GO:0005524">
    <property type="term" value="F:ATP binding"/>
    <property type="evidence" value="ECO:0007669"/>
    <property type="project" value="UniProtKB-KW"/>
</dbReference>
<feature type="transmembrane region" description="Helical" evidence="10">
    <location>
        <begin position="338"/>
        <end position="359"/>
    </location>
</feature>
<keyword evidence="3" id="KW-0597">Phosphoprotein</keyword>
<dbReference type="PANTHER" id="PTHR43711">
    <property type="entry name" value="TWO-COMPONENT HISTIDINE KINASE"/>
    <property type="match status" value="1"/>
</dbReference>
<dbReference type="Gene3D" id="2.60.120.260">
    <property type="entry name" value="Galactose-binding domain-like"/>
    <property type="match status" value="1"/>
</dbReference>
<feature type="transmembrane region" description="Helical" evidence="10">
    <location>
        <begin position="397"/>
        <end position="420"/>
    </location>
</feature>
<dbReference type="InterPro" id="IPR050736">
    <property type="entry name" value="Sensor_HK_Regulatory"/>
</dbReference>